<keyword evidence="3" id="KW-1185">Reference proteome</keyword>
<sequence length="143" mass="15644">MGEAQTLVPGPDGEGGDGQLEQPTHSLKQFKHWAAGGSANTHLVAETTAHCWKALADEKKGLLQVNSGNPENYVDRLFRNVLPDLADKDIVLDCTHIAGRSANYRGMPQDILTCLHYYCQKEAIMAAVRDHHRVSVAEKGDPI</sequence>
<organism evidence="2 3">
    <name type="scientific">Pleurodeles waltl</name>
    <name type="common">Iberian ribbed newt</name>
    <dbReference type="NCBI Taxonomy" id="8319"/>
    <lineage>
        <taxon>Eukaryota</taxon>
        <taxon>Metazoa</taxon>
        <taxon>Chordata</taxon>
        <taxon>Craniata</taxon>
        <taxon>Vertebrata</taxon>
        <taxon>Euteleostomi</taxon>
        <taxon>Amphibia</taxon>
        <taxon>Batrachia</taxon>
        <taxon>Caudata</taxon>
        <taxon>Salamandroidea</taxon>
        <taxon>Salamandridae</taxon>
        <taxon>Pleurodelinae</taxon>
        <taxon>Pleurodeles</taxon>
    </lineage>
</organism>
<proteinExistence type="predicted"/>
<evidence type="ECO:0000313" key="2">
    <source>
        <dbReference type="EMBL" id="KAJ1082217.1"/>
    </source>
</evidence>
<comment type="caution">
    <text evidence="2">The sequence shown here is derived from an EMBL/GenBank/DDBJ whole genome shotgun (WGS) entry which is preliminary data.</text>
</comment>
<name>A0AAV7KVI9_PLEWA</name>
<feature type="region of interest" description="Disordered" evidence="1">
    <location>
        <begin position="1"/>
        <end position="22"/>
    </location>
</feature>
<dbReference type="Proteomes" id="UP001066276">
    <property type="component" value="Chromosome 12"/>
</dbReference>
<gene>
    <name evidence="2" type="ORF">NDU88_002385</name>
</gene>
<protein>
    <submittedName>
        <fullName evidence="2">Uncharacterized protein</fullName>
    </submittedName>
</protein>
<dbReference type="AlphaFoldDB" id="A0AAV7KVI9"/>
<dbReference type="Gene3D" id="3.30.70.1820">
    <property type="entry name" value="L1 transposable element, RRM domain"/>
    <property type="match status" value="1"/>
</dbReference>
<evidence type="ECO:0000256" key="1">
    <source>
        <dbReference type="SAM" id="MobiDB-lite"/>
    </source>
</evidence>
<evidence type="ECO:0000313" key="3">
    <source>
        <dbReference type="Proteomes" id="UP001066276"/>
    </source>
</evidence>
<dbReference type="EMBL" id="JANPWB010000016">
    <property type="protein sequence ID" value="KAJ1082217.1"/>
    <property type="molecule type" value="Genomic_DNA"/>
</dbReference>
<accession>A0AAV7KVI9</accession>
<reference evidence="2" key="1">
    <citation type="journal article" date="2022" name="bioRxiv">
        <title>Sequencing and chromosome-scale assembly of the giantPleurodeles waltlgenome.</title>
        <authorList>
            <person name="Brown T."/>
            <person name="Elewa A."/>
            <person name="Iarovenko S."/>
            <person name="Subramanian E."/>
            <person name="Araus A.J."/>
            <person name="Petzold A."/>
            <person name="Susuki M."/>
            <person name="Suzuki K.-i.T."/>
            <person name="Hayashi T."/>
            <person name="Toyoda A."/>
            <person name="Oliveira C."/>
            <person name="Osipova E."/>
            <person name="Leigh N.D."/>
            <person name="Simon A."/>
            <person name="Yun M.H."/>
        </authorList>
    </citation>
    <scope>NUCLEOTIDE SEQUENCE</scope>
    <source>
        <strain evidence="2">20211129_DDA</strain>
        <tissue evidence="2">Liver</tissue>
    </source>
</reference>